<dbReference type="SUPFAM" id="SSF52266">
    <property type="entry name" value="SGNH hydrolase"/>
    <property type="match status" value="1"/>
</dbReference>
<dbReference type="Pfam" id="PF00657">
    <property type="entry name" value="Lipase_GDSL"/>
    <property type="match status" value="1"/>
</dbReference>
<sequence length="339" mass="38326">MSKSTTIVALAAILSIATAHPWPHKTSFTWASTRHLIAFGDSYTYVQGTHGHQNFSFIGDALNPSYTARELLSNRIVQNQTSTAEGGPNWVEYLTDCGVQPGLTNPRHCSKQLWDFAFAGADISTAFTPLHHNFTVSFVNQTEQFATYADPVLSRFIDKSRSLVAVWIGINDIGDSDDYSVDFPNFYNELQNTQFQAIEENIYRKGYKQYLFMNLPPLNRTPPNLIREAGPLPNATMVKWFDEALSRHATAFHARHPETEVMVFDSTTFLNYVLDSPGTFGVKNTTDYCAAYDQPFVDTDPAMYGCQPLEEFFWFNTGHMTSHTHEILAREVAKFLDQQ</sequence>
<proteinExistence type="predicted"/>
<dbReference type="InterPro" id="IPR051058">
    <property type="entry name" value="GDSL_Est/Lipase"/>
</dbReference>
<dbReference type="Gene3D" id="3.40.50.1110">
    <property type="entry name" value="SGNH hydrolase"/>
    <property type="match status" value="1"/>
</dbReference>
<protein>
    <recommendedName>
        <fullName evidence="5">Lysophospholipase A</fullName>
    </recommendedName>
</protein>
<dbReference type="Proteomes" id="UP000308549">
    <property type="component" value="Unassembled WGS sequence"/>
</dbReference>
<keyword evidence="4" id="KW-1185">Reference proteome</keyword>
<feature type="signal peptide" evidence="2">
    <location>
        <begin position="1"/>
        <end position="19"/>
    </location>
</feature>
<evidence type="ECO:0000256" key="1">
    <source>
        <dbReference type="ARBA" id="ARBA00022801"/>
    </source>
</evidence>
<dbReference type="OrthoDB" id="1600564at2759"/>
<evidence type="ECO:0000256" key="2">
    <source>
        <dbReference type="SAM" id="SignalP"/>
    </source>
</evidence>
<name>A0A4V5N4Z5_9PEZI</name>
<dbReference type="EMBL" id="NAJL01000013">
    <property type="protein sequence ID" value="TKA29779.1"/>
    <property type="molecule type" value="Genomic_DNA"/>
</dbReference>
<dbReference type="PANTHER" id="PTHR45648">
    <property type="entry name" value="GDSL LIPASE/ACYLHYDROLASE FAMILY PROTEIN (AFU_ORTHOLOGUE AFUA_4G14700)"/>
    <property type="match status" value="1"/>
</dbReference>
<keyword evidence="1" id="KW-0378">Hydrolase</keyword>
<dbReference type="AlphaFoldDB" id="A0A4V5N4Z5"/>
<evidence type="ECO:0000313" key="4">
    <source>
        <dbReference type="Proteomes" id="UP000308549"/>
    </source>
</evidence>
<gene>
    <name evidence="3" type="ORF">B0A50_03143</name>
</gene>
<accession>A0A4V5N4Z5</accession>
<dbReference type="GO" id="GO:0016788">
    <property type="term" value="F:hydrolase activity, acting on ester bonds"/>
    <property type="evidence" value="ECO:0007669"/>
    <property type="project" value="InterPro"/>
</dbReference>
<keyword evidence="2" id="KW-0732">Signal</keyword>
<feature type="chain" id="PRO_5020239576" description="Lysophospholipase A" evidence="2">
    <location>
        <begin position="20"/>
        <end position="339"/>
    </location>
</feature>
<evidence type="ECO:0008006" key="5">
    <source>
        <dbReference type="Google" id="ProtNLM"/>
    </source>
</evidence>
<comment type="caution">
    <text evidence="3">The sequence shown here is derived from an EMBL/GenBank/DDBJ whole genome shotgun (WGS) entry which is preliminary data.</text>
</comment>
<evidence type="ECO:0000313" key="3">
    <source>
        <dbReference type="EMBL" id="TKA29779.1"/>
    </source>
</evidence>
<dbReference type="PANTHER" id="PTHR45648:SF85">
    <property type="entry name" value="A, PUTATIVE (AFU_ORTHOLOGUE AFUA_2G10760)-RELATED"/>
    <property type="match status" value="1"/>
</dbReference>
<dbReference type="CDD" id="cd01846">
    <property type="entry name" value="fatty_acyltransferase_like"/>
    <property type="match status" value="1"/>
</dbReference>
<dbReference type="InterPro" id="IPR036514">
    <property type="entry name" value="SGNH_hydro_sf"/>
</dbReference>
<reference evidence="3 4" key="1">
    <citation type="submission" date="2017-03" db="EMBL/GenBank/DDBJ databases">
        <title>Genomes of endolithic fungi from Antarctica.</title>
        <authorList>
            <person name="Coleine C."/>
            <person name="Masonjones S."/>
            <person name="Stajich J.E."/>
        </authorList>
    </citation>
    <scope>NUCLEOTIDE SEQUENCE [LARGE SCALE GENOMIC DNA]</scope>
    <source>
        <strain evidence="3 4">CCFEE 6315</strain>
    </source>
</reference>
<dbReference type="InterPro" id="IPR001087">
    <property type="entry name" value="GDSL"/>
</dbReference>
<organism evidence="3 4">
    <name type="scientific">Salinomyces thailandicus</name>
    <dbReference type="NCBI Taxonomy" id="706561"/>
    <lineage>
        <taxon>Eukaryota</taxon>
        <taxon>Fungi</taxon>
        <taxon>Dikarya</taxon>
        <taxon>Ascomycota</taxon>
        <taxon>Pezizomycotina</taxon>
        <taxon>Dothideomycetes</taxon>
        <taxon>Dothideomycetidae</taxon>
        <taxon>Mycosphaerellales</taxon>
        <taxon>Teratosphaeriaceae</taxon>
        <taxon>Salinomyces</taxon>
    </lineage>
</organism>